<dbReference type="Gene3D" id="3.90.76.10">
    <property type="entry name" value="Dipeptide-binding Protein, Domain 1"/>
    <property type="match status" value="1"/>
</dbReference>
<dbReference type="PANTHER" id="PTHR30290:SF10">
    <property type="entry name" value="PERIPLASMIC OLIGOPEPTIDE-BINDING PROTEIN-RELATED"/>
    <property type="match status" value="1"/>
</dbReference>
<reference evidence="7 8" key="1">
    <citation type="submission" date="2021-02" db="EMBL/GenBank/DDBJ databases">
        <title>Niveibacterium changnyeongensis HC41.</title>
        <authorList>
            <person name="Kang M."/>
        </authorList>
    </citation>
    <scope>NUCLEOTIDE SEQUENCE [LARGE SCALE GENOMIC DNA]</scope>
    <source>
        <strain evidence="7 8">HC41</strain>
    </source>
</reference>
<dbReference type="InterPro" id="IPR030678">
    <property type="entry name" value="Peptide/Ni-bd"/>
</dbReference>
<evidence type="ECO:0000256" key="3">
    <source>
        <dbReference type="ARBA" id="ARBA00022448"/>
    </source>
</evidence>
<comment type="similarity">
    <text evidence="2">Belongs to the bacterial solute-binding protein 5 family.</text>
</comment>
<evidence type="ECO:0000256" key="5">
    <source>
        <dbReference type="SAM" id="SignalP"/>
    </source>
</evidence>
<dbReference type="CDD" id="cd08504">
    <property type="entry name" value="PBP2_OppA"/>
    <property type="match status" value="1"/>
</dbReference>
<dbReference type="Pfam" id="PF00496">
    <property type="entry name" value="SBP_bac_5"/>
    <property type="match status" value="1"/>
</dbReference>
<dbReference type="Gene3D" id="3.40.190.10">
    <property type="entry name" value="Periplasmic binding protein-like II"/>
    <property type="match status" value="1"/>
</dbReference>
<evidence type="ECO:0000259" key="6">
    <source>
        <dbReference type="Pfam" id="PF00496"/>
    </source>
</evidence>
<dbReference type="SUPFAM" id="SSF53850">
    <property type="entry name" value="Periplasmic binding protein-like II"/>
    <property type="match status" value="1"/>
</dbReference>
<dbReference type="EMBL" id="CP071060">
    <property type="protein sequence ID" value="QSI77626.1"/>
    <property type="molecule type" value="Genomic_DNA"/>
</dbReference>
<name>A0ABX7M9P3_9RHOO</name>
<sequence>MHMPQRLACLISAAAALSGAIGAFAAEVPPGTKLHPVQEIVRGNATEPATLDPNKSEGRPESSLALEMFEGLVSLDTNGKVIPGVAQKWESLQNGQAWRFTLRSNAKWSDGSPVTAHDFEYSFKRMVDPKTASQYAWYLGKASNIKNGTAIVEGKVPPSELGVKALDDHHLLISLEQPVSYLVATLAHGSLMPVPLKVIEKHGDKWTDPGVMISNGAYKLAERVVNERIVMVRNPHYWNNAKTVIDKVTFLPIVNQSAEYQRYRANGMDMTADGGVPPEQLKQIRREIPNELVTWPQLGTYFYAFNLRKKPFDDVRVRKALSLALQREVIAQKLVGTGETPAYSFTPETAEGYVPVVHEWQRWTQAQREDEARRLLAEAGFTKTRPLRFELLYNTNENHKKIALAAAWMWRRIGPVEVVLVNQEWKSFLDSRSRGEFEVSRFAWIADYNEPSTMLDLFHSKHGSNDSKYNNPRYDAIMEQAKVTADADARARLYQNAERILAQDFPTANVYHYSVRHLIKPWVKGYGHNPEGRILTRDLYILAH</sequence>
<feature type="signal peptide" evidence="5">
    <location>
        <begin position="1"/>
        <end position="25"/>
    </location>
</feature>
<dbReference type="PANTHER" id="PTHR30290">
    <property type="entry name" value="PERIPLASMIC BINDING COMPONENT OF ABC TRANSPORTER"/>
    <property type="match status" value="1"/>
</dbReference>
<organism evidence="7 8">
    <name type="scientific">Niveibacterium microcysteis</name>
    <dbReference type="NCBI Taxonomy" id="2811415"/>
    <lineage>
        <taxon>Bacteria</taxon>
        <taxon>Pseudomonadati</taxon>
        <taxon>Pseudomonadota</taxon>
        <taxon>Betaproteobacteria</taxon>
        <taxon>Rhodocyclales</taxon>
        <taxon>Rhodocyclaceae</taxon>
        <taxon>Niveibacterium</taxon>
    </lineage>
</organism>
<keyword evidence="8" id="KW-1185">Reference proteome</keyword>
<dbReference type="Proteomes" id="UP000663570">
    <property type="component" value="Chromosome"/>
</dbReference>
<dbReference type="InterPro" id="IPR039424">
    <property type="entry name" value="SBP_5"/>
</dbReference>
<evidence type="ECO:0000256" key="1">
    <source>
        <dbReference type="ARBA" id="ARBA00004196"/>
    </source>
</evidence>
<dbReference type="InterPro" id="IPR000914">
    <property type="entry name" value="SBP_5_dom"/>
</dbReference>
<evidence type="ECO:0000313" key="7">
    <source>
        <dbReference type="EMBL" id="QSI77626.1"/>
    </source>
</evidence>
<dbReference type="Gene3D" id="3.10.105.10">
    <property type="entry name" value="Dipeptide-binding Protein, Domain 3"/>
    <property type="match status" value="1"/>
</dbReference>
<dbReference type="PIRSF" id="PIRSF002741">
    <property type="entry name" value="MppA"/>
    <property type="match status" value="1"/>
</dbReference>
<comment type="subcellular location">
    <subcellularLocation>
        <location evidence="1">Cell envelope</location>
    </subcellularLocation>
</comment>
<gene>
    <name evidence="7" type="ORF">JY500_02920</name>
</gene>
<accession>A0ABX7M9P3</accession>
<keyword evidence="3" id="KW-0813">Transport</keyword>
<keyword evidence="4 5" id="KW-0732">Signal</keyword>
<evidence type="ECO:0000256" key="4">
    <source>
        <dbReference type="ARBA" id="ARBA00022729"/>
    </source>
</evidence>
<proteinExistence type="inferred from homology"/>
<feature type="chain" id="PRO_5046837882" evidence="5">
    <location>
        <begin position="26"/>
        <end position="544"/>
    </location>
</feature>
<protein>
    <submittedName>
        <fullName evidence="7">Peptide ABC transporter substrate-binding protein</fullName>
    </submittedName>
</protein>
<dbReference type="RefSeq" id="WP_206255022.1">
    <property type="nucleotide sequence ID" value="NZ_CP071060.1"/>
</dbReference>
<feature type="domain" description="Solute-binding protein family 5" evidence="6">
    <location>
        <begin position="80"/>
        <end position="464"/>
    </location>
</feature>
<evidence type="ECO:0000313" key="8">
    <source>
        <dbReference type="Proteomes" id="UP000663570"/>
    </source>
</evidence>
<evidence type="ECO:0000256" key="2">
    <source>
        <dbReference type="ARBA" id="ARBA00005695"/>
    </source>
</evidence>